<dbReference type="InterPro" id="IPR008183">
    <property type="entry name" value="Aldose_1/G6P_1-epimerase"/>
</dbReference>
<dbReference type="PIRSF" id="PIRSF005096">
    <property type="entry name" value="GALM"/>
    <property type="match status" value="1"/>
</dbReference>
<evidence type="ECO:0000313" key="7">
    <source>
        <dbReference type="EMBL" id="MFD1410311.1"/>
    </source>
</evidence>
<comment type="catalytic activity">
    <reaction evidence="6">
        <text>alpha-maltose = beta-maltose</text>
        <dbReference type="Rhea" id="RHEA:21228"/>
        <dbReference type="ChEBI" id="CHEBI:18147"/>
        <dbReference type="ChEBI" id="CHEBI:18167"/>
        <dbReference type="EC" id="5.1.3.21"/>
    </reaction>
</comment>
<sequence length="340" mass="37617">MQAKQTVFDTLNGEDINQYSLTNTNGVTLSCLSYGANWYELKVPTTNGDQNLILNFPKINDYVTTNPYLNMSIGRTAGRIGAGKFKIGEHEYKAPTNESGNTLHGGIHGFNEINWAGKIAANQIIFTHTVTSQADGFPGDLDVTITYTLTDDNRIYLDYKVVSHGETVFNPTNHAYFNLNHADQNIKNLELFLRSSQRLELGDAKIPTGKTLANTETPYDFQTTKALGAAIDGLQDIPEKGLDDVFLIDQHADNEPIAILANPDENLRVKIFSQRNAIVCFTANGFGADQPYIDKTGQPYVGVALESQITPNAIFDPAYGDLTLHDGETKHYQTHYLVEF</sequence>
<dbReference type="InterPro" id="IPR014718">
    <property type="entry name" value="GH-type_carb-bd"/>
</dbReference>
<dbReference type="PANTHER" id="PTHR10091">
    <property type="entry name" value="ALDOSE-1-EPIMERASE"/>
    <property type="match status" value="1"/>
</dbReference>
<dbReference type="InterPro" id="IPR015443">
    <property type="entry name" value="Aldose_1-epimerase"/>
</dbReference>
<evidence type="ECO:0000256" key="6">
    <source>
        <dbReference type="PIRNR" id="PIRNR005096"/>
    </source>
</evidence>
<dbReference type="PROSITE" id="PS51257">
    <property type="entry name" value="PROKAR_LIPOPROTEIN"/>
    <property type="match status" value="1"/>
</dbReference>
<dbReference type="Pfam" id="PF01263">
    <property type="entry name" value="Aldose_epim"/>
    <property type="match status" value="1"/>
</dbReference>
<dbReference type="InterPro" id="IPR047215">
    <property type="entry name" value="Galactose_mutarotase-like"/>
</dbReference>
<evidence type="ECO:0000313" key="8">
    <source>
        <dbReference type="Proteomes" id="UP001597191"/>
    </source>
</evidence>
<evidence type="ECO:0000256" key="2">
    <source>
        <dbReference type="ARBA" id="ARBA00005028"/>
    </source>
</evidence>
<evidence type="ECO:0000256" key="1">
    <source>
        <dbReference type="ARBA" id="ARBA00001614"/>
    </source>
</evidence>
<comment type="function">
    <text evidence="6">Catalyzes the interconversion of alpha and beta anomers of maltose.</text>
</comment>
<keyword evidence="8" id="KW-1185">Reference proteome</keyword>
<comment type="catalytic activity">
    <reaction evidence="1">
        <text>alpha-D-glucose = beta-D-glucose</text>
        <dbReference type="Rhea" id="RHEA:10264"/>
        <dbReference type="ChEBI" id="CHEBI:15903"/>
        <dbReference type="ChEBI" id="CHEBI:17925"/>
        <dbReference type="EC" id="5.1.3.3"/>
    </reaction>
</comment>
<protein>
    <recommendedName>
        <fullName evidence="6">Maltose epimerase</fullName>
        <ecNumber evidence="6">5.1.3.21</ecNumber>
    </recommendedName>
</protein>
<dbReference type="PROSITE" id="PS00545">
    <property type="entry name" value="ALDOSE_1_EPIMERASE"/>
    <property type="match status" value="1"/>
</dbReference>
<comment type="pathway">
    <text evidence="2 6">Carbohydrate metabolism; hexose metabolism.</text>
</comment>
<keyword evidence="4 6" id="KW-0413">Isomerase</keyword>
<dbReference type="RefSeq" id="WP_379880149.1">
    <property type="nucleotide sequence ID" value="NZ_JBHTOH010000014.1"/>
</dbReference>
<comment type="caution">
    <text evidence="7">The sequence shown here is derived from an EMBL/GenBank/DDBJ whole genome shotgun (WGS) entry which is preliminary data.</text>
</comment>
<dbReference type="CDD" id="cd09019">
    <property type="entry name" value="galactose_mutarotase_like"/>
    <property type="match status" value="1"/>
</dbReference>
<dbReference type="Gene3D" id="2.70.98.10">
    <property type="match status" value="1"/>
</dbReference>
<dbReference type="EC" id="5.1.3.21" evidence="6"/>
<dbReference type="PANTHER" id="PTHR10091:SF0">
    <property type="entry name" value="GALACTOSE MUTAROTASE"/>
    <property type="match status" value="1"/>
</dbReference>
<comment type="similarity">
    <text evidence="3 6">Belongs to the aldose epimerase family.</text>
</comment>
<evidence type="ECO:0000256" key="3">
    <source>
        <dbReference type="ARBA" id="ARBA00006206"/>
    </source>
</evidence>
<dbReference type="Proteomes" id="UP001597191">
    <property type="component" value="Unassembled WGS sequence"/>
</dbReference>
<name>A0ABW4BJ93_9LACO</name>
<dbReference type="GO" id="GO:0016853">
    <property type="term" value="F:isomerase activity"/>
    <property type="evidence" value="ECO:0007669"/>
    <property type="project" value="UniProtKB-KW"/>
</dbReference>
<dbReference type="InterPro" id="IPR018052">
    <property type="entry name" value="Ald1_epimerase_CS"/>
</dbReference>
<dbReference type="SUPFAM" id="SSF74650">
    <property type="entry name" value="Galactose mutarotase-like"/>
    <property type="match status" value="1"/>
</dbReference>
<organism evidence="7 8">
    <name type="scientific">Lapidilactobacillus gannanensis</name>
    <dbReference type="NCBI Taxonomy" id="2486002"/>
    <lineage>
        <taxon>Bacteria</taxon>
        <taxon>Bacillati</taxon>
        <taxon>Bacillota</taxon>
        <taxon>Bacilli</taxon>
        <taxon>Lactobacillales</taxon>
        <taxon>Lactobacillaceae</taxon>
        <taxon>Lapidilactobacillus</taxon>
    </lineage>
</organism>
<gene>
    <name evidence="7" type="ORF">ACFQ4R_01560</name>
</gene>
<proteinExistence type="inferred from homology"/>
<dbReference type="EMBL" id="JBHTOH010000014">
    <property type="protein sequence ID" value="MFD1410311.1"/>
    <property type="molecule type" value="Genomic_DNA"/>
</dbReference>
<evidence type="ECO:0000256" key="5">
    <source>
        <dbReference type="ARBA" id="ARBA00023277"/>
    </source>
</evidence>
<evidence type="ECO:0000256" key="4">
    <source>
        <dbReference type="ARBA" id="ARBA00023235"/>
    </source>
</evidence>
<reference evidence="8" key="1">
    <citation type="journal article" date="2019" name="Int. J. Syst. Evol. Microbiol.">
        <title>The Global Catalogue of Microorganisms (GCM) 10K type strain sequencing project: providing services to taxonomists for standard genome sequencing and annotation.</title>
        <authorList>
            <consortium name="The Broad Institute Genomics Platform"/>
            <consortium name="The Broad Institute Genome Sequencing Center for Infectious Disease"/>
            <person name="Wu L."/>
            <person name="Ma J."/>
        </authorList>
    </citation>
    <scope>NUCLEOTIDE SEQUENCE [LARGE SCALE GENOMIC DNA]</scope>
    <source>
        <strain evidence="8">CCM 8937</strain>
    </source>
</reference>
<keyword evidence="5 6" id="KW-0119">Carbohydrate metabolism</keyword>
<dbReference type="InterPro" id="IPR011013">
    <property type="entry name" value="Gal_mutarotase_sf_dom"/>
</dbReference>
<accession>A0ABW4BJ93</accession>